<dbReference type="CDD" id="cd16454">
    <property type="entry name" value="RING-H2_PA-TM-RING"/>
    <property type="match status" value="1"/>
</dbReference>
<dbReference type="InterPro" id="IPR001841">
    <property type="entry name" value="Znf_RING"/>
</dbReference>
<dbReference type="Gene3D" id="3.30.40.10">
    <property type="entry name" value="Zinc/RING finger domain, C3HC4 (zinc finger)"/>
    <property type="match status" value="1"/>
</dbReference>
<keyword evidence="3" id="KW-0862">Zinc</keyword>
<evidence type="ECO:0000256" key="3">
    <source>
        <dbReference type="PROSITE-ProRule" id="PRU00175"/>
    </source>
</evidence>
<sequence length="381" mass="40318">MAFVQRPWRETGGATDRGGCLAGRLRRWRHRVRQLRDAAVTVAGAGGVRGRGVDAELGGARVGRGQRHRRGAAERVRGGDNGVGTGLVIRGWAPQVAIPRHRAVGWSLMHCGTNAMLEATSAGVAMLTWPMGADHFVNKILLVEAGVAMHLAEGADAVPDSGQMAKAIAAAGQEHVPGSKRDTSKGVASAGNITGQAGSTGSSSRLNRSVSDHGRLPDSVQQARERLLQRLNSVDLSGRRQNTSLSSETIHGGVAPGVSTTADSIFSSLTSCFHTDVSIAPCKLQESTAETFNTADKHTFIAHCSEPAPTQEVASCRVTDDDELAGPSTECSICLERCGDADGLLELRCKHIFHSACLERWLRSRSDCPYCRASVLLTAEG</sequence>
<evidence type="ECO:0000256" key="4">
    <source>
        <dbReference type="SAM" id="MobiDB-lite"/>
    </source>
</evidence>
<dbReference type="PROSITE" id="PS50089">
    <property type="entry name" value="ZF_RING_2"/>
    <property type="match status" value="1"/>
</dbReference>
<comment type="similarity">
    <text evidence="1">Belongs to the UDP-glycosyltransferase family.</text>
</comment>
<evidence type="ECO:0000256" key="2">
    <source>
        <dbReference type="ARBA" id="ARBA00022679"/>
    </source>
</evidence>
<dbReference type="PANTHER" id="PTHR48047">
    <property type="entry name" value="GLYCOSYLTRANSFERASE"/>
    <property type="match status" value="1"/>
</dbReference>
<reference evidence="6" key="2">
    <citation type="submission" date="2015-03" db="UniProtKB">
        <authorList>
            <consortium name="EnsemblPlants"/>
        </authorList>
    </citation>
    <scope>IDENTIFICATION</scope>
</reference>
<dbReference type="GO" id="GO:0035251">
    <property type="term" value="F:UDP-glucosyltransferase activity"/>
    <property type="evidence" value="ECO:0007669"/>
    <property type="project" value="TreeGrafter"/>
</dbReference>
<keyword evidence="2" id="KW-0808">Transferase</keyword>
<dbReference type="GO" id="GO:0008270">
    <property type="term" value="F:zinc ion binding"/>
    <property type="evidence" value="ECO:0007669"/>
    <property type="project" value="UniProtKB-KW"/>
</dbReference>
<dbReference type="eggNOG" id="KOG0800">
    <property type="taxonomic scope" value="Eukaryota"/>
</dbReference>
<dbReference type="InterPro" id="IPR013083">
    <property type="entry name" value="Znf_RING/FYVE/PHD"/>
</dbReference>
<dbReference type="PaxDb" id="65489-OBART12G16940.1"/>
<keyword evidence="3" id="KW-0479">Metal-binding</keyword>
<keyword evidence="7" id="KW-1185">Reference proteome</keyword>
<dbReference type="PANTHER" id="PTHR48047:SF8">
    <property type="entry name" value="FLAVONOL 3-O-GLUCOSYLTRANSFERASE UGT89B1"/>
    <property type="match status" value="1"/>
</dbReference>
<organism evidence="6">
    <name type="scientific">Oryza barthii</name>
    <dbReference type="NCBI Taxonomy" id="65489"/>
    <lineage>
        <taxon>Eukaryota</taxon>
        <taxon>Viridiplantae</taxon>
        <taxon>Streptophyta</taxon>
        <taxon>Embryophyta</taxon>
        <taxon>Tracheophyta</taxon>
        <taxon>Spermatophyta</taxon>
        <taxon>Magnoliopsida</taxon>
        <taxon>Liliopsida</taxon>
        <taxon>Poales</taxon>
        <taxon>Poaceae</taxon>
        <taxon>BOP clade</taxon>
        <taxon>Oryzoideae</taxon>
        <taxon>Oryzeae</taxon>
        <taxon>Oryzinae</taxon>
        <taxon>Oryza</taxon>
    </lineage>
</organism>
<dbReference type="Pfam" id="PF00201">
    <property type="entry name" value="UDPGT"/>
    <property type="match status" value="1"/>
</dbReference>
<reference evidence="6" key="1">
    <citation type="journal article" date="2009" name="Rice">
        <title>De Novo Next Generation Sequencing of Plant Genomes.</title>
        <authorList>
            <person name="Rounsley S."/>
            <person name="Marri P.R."/>
            <person name="Yu Y."/>
            <person name="He R."/>
            <person name="Sisneros N."/>
            <person name="Goicoechea J.L."/>
            <person name="Lee S.J."/>
            <person name="Angelova A."/>
            <person name="Kudrna D."/>
            <person name="Luo M."/>
            <person name="Affourtit J."/>
            <person name="Desany B."/>
            <person name="Knight J."/>
            <person name="Niazi F."/>
            <person name="Egholm M."/>
            <person name="Wing R.A."/>
        </authorList>
    </citation>
    <scope>NUCLEOTIDE SEQUENCE [LARGE SCALE GENOMIC DNA]</scope>
    <source>
        <strain evidence="6">cv. IRGC 105608</strain>
    </source>
</reference>
<dbReference type="SUPFAM" id="SSF57850">
    <property type="entry name" value="RING/U-box"/>
    <property type="match status" value="1"/>
</dbReference>
<dbReference type="eggNOG" id="KOG1192">
    <property type="taxonomic scope" value="Eukaryota"/>
</dbReference>
<name>A0A0D3HW38_9ORYZ</name>
<dbReference type="Proteomes" id="UP000026960">
    <property type="component" value="Chromosome 12"/>
</dbReference>
<dbReference type="EnsemblPlants" id="OBART12G16940.1">
    <property type="protein sequence ID" value="OBART12G16940.1"/>
    <property type="gene ID" value="OBART12G16940"/>
</dbReference>
<evidence type="ECO:0000256" key="1">
    <source>
        <dbReference type="ARBA" id="ARBA00009995"/>
    </source>
</evidence>
<dbReference type="InterPro" id="IPR002213">
    <property type="entry name" value="UDP_glucos_trans"/>
</dbReference>
<accession>A0A0D3HW38</accession>
<evidence type="ECO:0000313" key="6">
    <source>
        <dbReference type="EnsemblPlants" id="OBART12G16940.1"/>
    </source>
</evidence>
<dbReference type="Gene3D" id="3.40.50.2000">
    <property type="entry name" value="Glycogen Phosphorylase B"/>
    <property type="match status" value="1"/>
</dbReference>
<evidence type="ECO:0000313" key="7">
    <source>
        <dbReference type="Proteomes" id="UP000026960"/>
    </source>
</evidence>
<dbReference type="SMART" id="SM00184">
    <property type="entry name" value="RING"/>
    <property type="match status" value="1"/>
</dbReference>
<dbReference type="Pfam" id="PF13639">
    <property type="entry name" value="zf-RING_2"/>
    <property type="match status" value="1"/>
</dbReference>
<dbReference type="Gramene" id="OBART12G16940.1">
    <property type="protein sequence ID" value="OBART12G16940.1"/>
    <property type="gene ID" value="OBART12G16940"/>
</dbReference>
<proteinExistence type="inferred from homology"/>
<dbReference type="HOGENOM" id="CLU_066967_0_0_1"/>
<keyword evidence="3" id="KW-0863">Zinc-finger</keyword>
<feature type="domain" description="RING-type" evidence="5">
    <location>
        <begin position="331"/>
        <end position="372"/>
    </location>
</feature>
<dbReference type="SUPFAM" id="SSF53756">
    <property type="entry name" value="UDP-Glycosyltransferase/glycogen phosphorylase"/>
    <property type="match status" value="1"/>
</dbReference>
<dbReference type="AlphaFoldDB" id="A0A0D3HW38"/>
<feature type="region of interest" description="Disordered" evidence="4">
    <location>
        <begin position="172"/>
        <end position="218"/>
    </location>
</feature>
<protein>
    <recommendedName>
        <fullName evidence="5">RING-type domain-containing protein</fullName>
    </recommendedName>
</protein>
<feature type="compositionally biased region" description="Polar residues" evidence="4">
    <location>
        <begin position="191"/>
        <end position="209"/>
    </location>
</feature>
<evidence type="ECO:0000259" key="5">
    <source>
        <dbReference type="PROSITE" id="PS50089"/>
    </source>
</evidence>